<proteinExistence type="predicted"/>
<feature type="domain" description="FAD dependent oxidoreductase" evidence="1">
    <location>
        <begin position="15"/>
        <end position="372"/>
    </location>
</feature>
<comment type="caution">
    <text evidence="2">The sequence shown here is derived from an EMBL/GenBank/DDBJ whole genome shotgun (WGS) entry which is preliminary data.</text>
</comment>
<dbReference type="Gene3D" id="3.50.50.60">
    <property type="entry name" value="FAD/NAD(P)-binding domain"/>
    <property type="match status" value="1"/>
</dbReference>
<dbReference type="InterPro" id="IPR006076">
    <property type="entry name" value="FAD-dep_OxRdtase"/>
</dbReference>
<accession>A0A326RVM7</accession>
<dbReference type="EMBL" id="QKTX01000003">
    <property type="protein sequence ID" value="PZV85461.1"/>
    <property type="molecule type" value="Genomic_DNA"/>
</dbReference>
<reference evidence="2 3" key="1">
    <citation type="submission" date="2018-06" db="EMBL/GenBank/DDBJ databases">
        <title>Genomic Encyclopedia of Archaeal and Bacterial Type Strains, Phase II (KMG-II): from individual species to whole genera.</title>
        <authorList>
            <person name="Goeker M."/>
        </authorList>
    </citation>
    <scope>NUCLEOTIDE SEQUENCE [LARGE SCALE GENOMIC DNA]</scope>
    <source>
        <strain evidence="2 3">T4</strain>
    </source>
</reference>
<organism evidence="2 3">
    <name type="scientific">Algoriphagus aquaeductus</name>
    <dbReference type="NCBI Taxonomy" id="475299"/>
    <lineage>
        <taxon>Bacteria</taxon>
        <taxon>Pseudomonadati</taxon>
        <taxon>Bacteroidota</taxon>
        <taxon>Cytophagia</taxon>
        <taxon>Cytophagales</taxon>
        <taxon>Cyclobacteriaceae</taxon>
        <taxon>Algoriphagus</taxon>
    </lineage>
</organism>
<protein>
    <submittedName>
        <fullName evidence="2">Glycine/D-amino acid oxidase-like deaminating enzyme</fullName>
    </submittedName>
</protein>
<dbReference type="PANTHER" id="PTHR13847">
    <property type="entry name" value="SARCOSINE DEHYDROGENASE-RELATED"/>
    <property type="match status" value="1"/>
</dbReference>
<dbReference type="Proteomes" id="UP000248917">
    <property type="component" value="Unassembled WGS sequence"/>
</dbReference>
<evidence type="ECO:0000259" key="1">
    <source>
        <dbReference type="Pfam" id="PF01266"/>
    </source>
</evidence>
<dbReference type="SUPFAM" id="SSF51905">
    <property type="entry name" value="FAD/NAD(P)-binding domain"/>
    <property type="match status" value="1"/>
</dbReference>
<dbReference type="Gene3D" id="3.30.9.10">
    <property type="entry name" value="D-Amino Acid Oxidase, subunit A, domain 2"/>
    <property type="match status" value="1"/>
</dbReference>
<keyword evidence="3" id="KW-1185">Reference proteome</keyword>
<dbReference type="Pfam" id="PF01266">
    <property type="entry name" value="DAO"/>
    <property type="match status" value="1"/>
</dbReference>
<evidence type="ECO:0000313" key="3">
    <source>
        <dbReference type="Proteomes" id="UP000248917"/>
    </source>
</evidence>
<dbReference type="GO" id="GO:0005737">
    <property type="term" value="C:cytoplasm"/>
    <property type="evidence" value="ECO:0007669"/>
    <property type="project" value="TreeGrafter"/>
</dbReference>
<dbReference type="AlphaFoldDB" id="A0A326RVM7"/>
<dbReference type="RefSeq" id="WP_245943328.1">
    <property type="nucleotide sequence ID" value="NZ_JBJINY010000085.1"/>
</dbReference>
<gene>
    <name evidence="2" type="ORF">CLV31_103253</name>
</gene>
<dbReference type="InterPro" id="IPR036188">
    <property type="entry name" value="FAD/NAD-bd_sf"/>
</dbReference>
<dbReference type="PANTHER" id="PTHR13847:SF281">
    <property type="entry name" value="FAD DEPENDENT OXIDOREDUCTASE DOMAIN-CONTAINING PROTEIN"/>
    <property type="match status" value="1"/>
</dbReference>
<sequence length="376" mass="42207">MMLSYWEQKNFLDYDLIVVGAGFTGLSTAIHFKKNQPKSKVLVLERGVFPTGASTKNAGFACFGSLTEILDDFWVMSPDEVVQLVERRYEGLRQIRKHFGDKVLRYQHRSGYEILDESNLSALDRLPDTNRLLKKVFKDEVFSIVKKPGKFGFSEKVKAVVKNKFEGELDPGAYLGALWHKASKLGITILTGLTVVEVDPEQGRVVAENKEKSSGFEFSAGKVAVCTNAFTKKLWTESPLEPGRGLILLSKPLHFDLPWKGAFHMDKGYVYFREVDGRLLLGGARNKDFENEKSTEFSVNPSIKAHLDQLAKEVIFPYREFEWEMEWTGIMAFGPKKTPVIQQIGNKTAVAVRLGGMGVAIGWQVGKELAALLSEM</sequence>
<evidence type="ECO:0000313" key="2">
    <source>
        <dbReference type="EMBL" id="PZV85461.1"/>
    </source>
</evidence>
<name>A0A326RVM7_9BACT</name>